<dbReference type="eggNOG" id="ENOG502QQKK">
    <property type="taxonomic scope" value="Eukaryota"/>
</dbReference>
<dbReference type="KEGG" id="bvg:104892024"/>
<dbReference type="SUPFAM" id="SSF52200">
    <property type="entry name" value="Toll/Interleukin receptor TIR domain"/>
    <property type="match status" value="1"/>
</dbReference>
<dbReference type="GO" id="GO:0043531">
    <property type="term" value="F:ADP binding"/>
    <property type="evidence" value="ECO:0007669"/>
    <property type="project" value="InterPro"/>
</dbReference>
<dbReference type="AlphaFoldDB" id="A0A0J8CGK3"/>
<evidence type="ECO:0000313" key="3">
    <source>
        <dbReference type="EMBL" id="KMT12667.1"/>
    </source>
</evidence>
<dbReference type="InterPro" id="IPR058874">
    <property type="entry name" value="WHD_plant"/>
</dbReference>
<dbReference type="OrthoDB" id="626167at2759"/>
<dbReference type="Pfam" id="PF00931">
    <property type="entry name" value="NB-ARC"/>
    <property type="match status" value="1"/>
</dbReference>
<protein>
    <recommendedName>
        <fullName evidence="2">AAA+ ATPase domain-containing protein</fullName>
    </recommendedName>
</protein>
<dbReference type="PANTHER" id="PTHR32472:SF12">
    <property type="entry name" value="P-LOOP CONTAINING NUCLEOSIDE TRIPHOSPHATE HYDROLASES SUPERFAMILY PROTEIN"/>
    <property type="match status" value="1"/>
</dbReference>
<dbReference type="SUPFAM" id="SSF52540">
    <property type="entry name" value="P-loop containing nucleoside triphosphate hydrolases"/>
    <property type="match status" value="1"/>
</dbReference>
<dbReference type="PANTHER" id="PTHR32472">
    <property type="entry name" value="DNA REPAIR PROTEIN RADA"/>
    <property type="match status" value="1"/>
</dbReference>
<keyword evidence="4" id="KW-1185">Reference proteome</keyword>
<sequence length="1007" mass="112891">MNMTHSHMREEVESSSKSALDNQCNSKKSPLTLCIKTGICSNNVMTSVANKQQQQLPVEQSSGYSSPCVISPPSSAFVSALQSPYISPRALTPSSPENEKDKLQLPSPPVSYCGSLSEDIPSSSYTPAAAPDRSDFSDDENLTFVAENTSGAAPRISFSFPLPRLSFAKASISPPVLNSKLRSCDVFIGYHGQNTNLVRYCKWLKSELELQGIACFLADRAKYADTQSHEIADRVICSVSFGIVVISSASLYNHFSTEEVRFFTQKKNLIPMFFDTEPTEIASLLNCTSDNKQCREAIEGLTRHHEFKLEAKDGDWRSCISKAVGILCSKLGRQSTTAKDLEREAIELPFPRNKNFVGRLKEMMEMEVAFFGNGESCLQLNQLQPFSLPASVRKESTSGQSEGLVDEATDMDESSTGGRYISLEMEMSRTKALAAESQFETTRSRNSLKRLKYKKSRSTSKGKIPASSVICISGPPGVGKTELALEFAYKYSHRYKMVLWAGGEARYLRQNILNMSIHLSSDVSADPERERGRIRNFEEQEYEAFKRITRELFRDVPYLIIIDHLETENEWWEGKDMHDLIPRTTGGTHVIITTRLPKVMNFDVMILETLPLPDAVMLVRGRRNKEYSAEEYGYLAKIEEKIGRSTFGLSMVDSLLAELAISPSALFEVVQQTSFEEVSGSTFSSTSEKQLWRSNPFLIKMLGFCISILDKATLKKNCLATKMLLVGAWCAPSPISATLLVTAAKHIPTTETRLKKWSKCLNPTLCCWGCPLVTRTWKSEEEYALLLVRLGLARRVMCQPGVWIQFHPITRMFGRTRDREGVTQATVFAVMKMGKPLLNWDHLWASAFLVFGFKSEPPLVRLKVMDMVVFIKKTAIPLAIGTFTTFSRCNSALELLKVSTSVLEDVEKSFVSQIQDWRHGSLCWNNKKVQQSNQNVDEYAWEEVTLLKATLLETRAKLLLRGGYFSSAEELCRTCISIRTVMLGHNHAQTLAAQETLAKLVRGRSKI</sequence>
<dbReference type="SMART" id="SM00382">
    <property type="entry name" value="AAA"/>
    <property type="match status" value="1"/>
</dbReference>
<dbReference type="OMA" id="GKQKNDY"/>
<dbReference type="InterPro" id="IPR003593">
    <property type="entry name" value="AAA+_ATPase"/>
</dbReference>
<dbReference type="Gene3D" id="3.40.50.10140">
    <property type="entry name" value="Toll/interleukin-1 receptor homology (TIR) domain"/>
    <property type="match status" value="1"/>
</dbReference>
<dbReference type="InterPro" id="IPR035897">
    <property type="entry name" value="Toll_tir_struct_dom_sf"/>
</dbReference>
<dbReference type="InterPro" id="IPR002182">
    <property type="entry name" value="NB-ARC"/>
</dbReference>
<dbReference type="GO" id="GO:0000725">
    <property type="term" value="P:recombinational repair"/>
    <property type="evidence" value="ECO:0007669"/>
    <property type="project" value="TreeGrafter"/>
</dbReference>
<feature type="compositionally biased region" description="Polar residues" evidence="1">
    <location>
        <begin position="15"/>
        <end position="25"/>
    </location>
</feature>
<dbReference type="Pfam" id="PF25895">
    <property type="entry name" value="WHD_plant_disease"/>
    <property type="match status" value="1"/>
</dbReference>
<evidence type="ECO:0000259" key="2">
    <source>
        <dbReference type="SMART" id="SM00382"/>
    </source>
</evidence>
<dbReference type="Proteomes" id="UP000035740">
    <property type="component" value="Chromosome 4"/>
</dbReference>
<feature type="region of interest" description="Disordered" evidence="1">
    <location>
        <begin position="1"/>
        <end position="25"/>
    </location>
</feature>
<reference evidence="3 4" key="1">
    <citation type="journal article" date="2014" name="Nature">
        <title>The genome of the recently domesticated crop plant sugar beet (Beta vulgaris).</title>
        <authorList>
            <person name="Dohm J.C."/>
            <person name="Minoche A.E."/>
            <person name="Holtgrawe D."/>
            <person name="Capella-Gutierrez S."/>
            <person name="Zakrzewski F."/>
            <person name="Tafer H."/>
            <person name="Rupp O."/>
            <person name="Sorensen T.R."/>
            <person name="Stracke R."/>
            <person name="Reinhardt R."/>
            <person name="Goesmann A."/>
            <person name="Kraft T."/>
            <person name="Schulz B."/>
            <person name="Stadler P.F."/>
            <person name="Schmidt T."/>
            <person name="Gabaldon T."/>
            <person name="Lehrach H."/>
            <person name="Weisshaar B."/>
            <person name="Himmelbauer H."/>
        </authorList>
    </citation>
    <scope>NUCLEOTIDE SEQUENCE [LARGE SCALE GENOMIC DNA]</scope>
    <source>
        <tissue evidence="3">Taproot</tissue>
    </source>
</reference>
<evidence type="ECO:0000313" key="4">
    <source>
        <dbReference type="Proteomes" id="UP000035740"/>
    </source>
</evidence>
<evidence type="ECO:0000256" key="1">
    <source>
        <dbReference type="SAM" id="MobiDB-lite"/>
    </source>
</evidence>
<feature type="domain" description="AAA+ ATPase" evidence="2">
    <location>
        <begin position="466"/>
        <end position="612"/>
    </location>
</feature>
<name>A0A0J8CGK3_BETVV</name>
<proteinExistence type="predicted"/>
<dbReference type="Gene3D" id="3.40.50.300">
    <property type="entry name" value="P-loop containing nucleotide triphosphate hydrolases"/>
    <property type="match status" value="1"/>
</dbReference>
<accession>A0A0J8CGK3</accession>
<dbReference type="EMBL" id="KQ090084">
    <property type="protein sequence ID" value="KMT12667.1"/>
    <property type="molecule type" value="Genomic_DNA"/>
</dbReference>
<dbReference type="InterPro" id="IPR027417">
    <property type="entry name" value="P-loop_NTPase"/>
</dbReference>
<organism evidence="3 4">
    <name type="scientific">Beta vulgaris subsp. vulgaris</name>
    <name type="common">Beet</name>
    <dbReference type="NCBI Taxonomy" id="3555"/>
    <lineage>
        <taxon>Eukaryota</taxon>
        <taxon>Viridiplantae</taxon>
        <taxon>Streptophyta</taxon>
        <taxon>Embryophyta</taxon>
        <taxon>Tracheophyta</taxon>
        <taxon>Spermatophyta</taxon>
        <taxon>Magnoliopsida</taxon>
        <taxon>eudicotyledons</taxon>
        <taxon>Gunneridae</taxon>
        <taxon>Pentapetalae</taxon>
        <taxon>Caryophyllales</taxon>
        <taxon>Chenopodiaceae</taxon>
        <taxon>Betoideae</taxon>
        <taxon>Beta</taxon>
    </lineage>
</organism>
<gene>
    <name evidence="3" type="ORF">BVRB_4g091230</name>
</gene>
<dbReference type="Gramene" id="KMT12667">
    <property type="protein sequence ID" value="KMT12667"/>
    <property type="gene ID" value="BVRB_4g091230"/>
</dbReference>